<evidence type="ECO:0000313" key="8">
    <source>
        <dbReference type="EMBL" id="RIA45677.1"/>
    </source>
</evidence>
<dbReference type="GO" id="GO:0008932">
    <property type="term" value="F:lytic endotransglycosylase activity"/>
    <property type="evidence" value="ECO:0007669"/>
    <property type="project" value="UniProtKB-UniRule"/>
</dbReference>
<keyword evidence="2 7" id="KW-0812">Transmembrane</keyword>
<dbReference type="GO" id="GO:0005886">
    <property type="term" value="C:plasma membrane"/>
    <property type="evidence" value="ECO:0007669"/>
    <property type="project" value="UniProtKB-UniRule"/>
</dbReference>
<keyword evidence="5 7" id="KW-0456">Lyase</keyword>
<accession>A0A397PET7</accession>
<dbReference type="GO" id="GO:0071555">
    <property type="term" value="P:cell wall organization"/>
    <property type="evidence" value="ECO:0007669"/>
    <property type="project" value="UniProtKB-KW"/>
</dbReference>
<evidence type="ECO:0000256" key="7">
    <source>
        <dbReference type="HAMAP-Rule" id="MF_02065"/>
    </source>
</evidence>
<evidence type="ECO:0000256" key="3">
    <source>
        <dbReference type="ARBA" id="ARBA00022989"/>
    </source>
</evidence>
<dbReference type="PANTHER" id="PTHR30518:SF2">
    <property type="entry name" value="ENDOLYTIC MUREIN TRANSGLYCOSYLASE"/>
    <property type="match status" value="1"/>
</dbReference>
<keyword evidence="1 7" id="KW-1003">Cell membrane</keyword>
<evidence type="ECO:0000313" key="9">
    <source>
        <dbReference type="Proteomes" id="UP000266568"/>
    </source>
</evidence>
<dbReference type="PANTHER" id="PTHR30518">
    <property type="entry name" value="ENDOLYTIC MUREIN TRANSGLYCOSYLASE"/>
    <property type="match status" value="1"/>
</dbReference>
<keyword evidence="4 7" id="KW-0472">Membrane</keyword>
<gene>
    <name evidence="7" type="primary">mltG</name>
    <name evidence="8" type="ORF">DFR49_0200</name>
</gene>
<evidence type="ECO:0000256" key="2">
    <source>
        <dbReference type="ARBA" id="ARBA00022692"/>
    </source>
</evidence>
<keyword evidence="6 7" id="KW-0961">Cell wall biogenesis/degradation</keyword>
<keyword evidence="7" id="KW-0997">Cell inner membrane</keyword>
<dbReference type="EC" id="4.2.2.29" evidence="7"/>
<dbReference type="OrthoDB" id="9814591at2"/>
<comment type="caution">
    <text evidence="8">The sequence shown here is derived from an EMBL/GenBank/DDBJ whole genome shotgun (WGS) entry which is preliminary data.</text>
</comment>
<evidence type="ECO:0000256" key="6">
    <source>
        <dbReference type="ARBA" id="ARBA00023316"/>
    </source>
</evidence>
<dbReference type="Proteomes" id="UP000266568">
    <property type="component" value="Unassembled WGS sequence"/>
</dbReference>
<name>A0A397PET7_9SPHN</name>
<dbReference type="AlphaFoldDB" id="A0A397PET7"/>
<organism evidence="8 9">
    <name type="scientific">Hephaestia caeni</name>
    <dbReference type="NCBI Taxonomy" id="645617"/>
    <lineage>
        <taxon>Bacteria</taxon>
        <taxon>Pseudomonadati</taxon>
        <taxon>Pseudomonadota</taxon>
        <taxon>Alphaproteobacteria</taxon>
        <taxon>Sphingomonadales</taxon>
        <taxon>Sphingomonadaceae</taxon>
        <taxon>Hephaestia</taxon>
    </lineage>
</organism>
<dbReference type="Gene3D" id="3.30.1490.480">
    <property type="entry name" value="Endolytic murein transglycosylase"/>
    <property type="match status" value="1"/>
</dbReference>
<comment type="similarity">
    <text evidence="7">Belongs to the transglycosylase MltG family.</text>
</comment>
<comment type="function">
    <text evidence="7">Functions as a peptidoglycan terminase that cleaves nascent peptidoglycan strands endolytically to terminate their elongation.</text>
</comment>
<dbReference type="InterPro" id="IPR003770">
    <property type="entry name" value="MLTG-like"/>
</dbReference>
<dbReference type="HAMAP" id="MF_02065">
    <property type="entry name" value="MltG"/>
    <property type="match status" value="1"/>
</dbReference>
<reference evidence="8 9" key="1">
    <citation type="submission" date="2018-08" db="EMBL/GenBank/DDBJ databases">
        <title>Genomic Encyclopedia of Type Strains, Phase IV (KMG-IV): sequencing the most valuable type-strain genomes for metagenomic binning, comparative biology and taxonomic classification.</title>
        <authorList>
            <person name="Goeker M."/>
        </authorList>
    </citation>
    <scope>NUCLEOTIDE SEQUENCE [LARGE SCALE GENOMIC DNA]</scope>
    <source>
        <strain evidence="8 9">DSM 25527</strain>
    </source>
</reference>
<feature type="site" description="Important for catalytic activity" evidence="7">
    <location>
        <position position="198"/>
    </location>
</feature>
<comment type="catalytic activity">
    <reaction evidence="7">
        <text>a peptidoglycan chain = a peptidoglycan chain with N-acetyl-1,6-anhydromuramyl-[peptide] at the reducing end + a peptidoglycan chain with N-acetylglucosamine at the non-reducing end.</text>
        <dbReference type="EC" id="4.2.2.29"/>
    </reaction>
</comment>
<sequence>MRKPGCLGLLIALAAILGVFLVAQSWSGAGPAEKTVTVVVPQGATLTRAADQLEAAGAIGSARRFLLLAKLFGGSAPIKAGEYQLPAHVSQSDILSAMQNGKTLQRLVTIPEGLPSIYVQQKLAEAAALTGSVAVPAEGSVLPDSYSYQRGDTRASVLSAMQGAMSRYLAEAWKRRQPGIAVATPREALILASIVEKETGKPSERRTVAAVYSNRLKRGMPLQADPTVIYPITHGKPLGRRILRSELEAKNGYNTYAMAGLPEGPICNPGRASIDAVLNPAASNALYFVADGTGGHVFADTLDQHNANVAKWYAIRRARGEM</sequence>
<evidence type="ECO:0000256" key="1">
    <source>
        <dbReference type="ARBA" id="ARBA00022475"/>
    </source>
</evidence>
<keyword evidence="3 7" id="KW-1133">Transmembrane helix</keyword>
<dbReference type="EMBL" id="QXDC01000002">
    <property type="protein sequence ID" value="RIA45677.1"/>
    <property type="molecule type" value="Genomic_DNA"/>
</dbReference>
<proteinExistence type="inferred from homology"/>
<evidence type="ECO:0000256" key="4">
    <source>
        <dbReference type="ARBA" id="ARBA00023136"/>
    </source>
</evidence>
<dbReference type="NCBIfam" id="TIGR00247">
    <property type="entry name" value="endolytic transglycosylase MltG"/>
    <property type="match status" value="1"/>
</dbReference>
<dbReference type="GO" id="GO:0009252">
    <property type="term" value="P:peptidoglycan biosynthetic process"/>
    <property type="evidence" value="ECO:0007669"/>
    <property type="project" value="UniProtKB-UniRule"/>
</dbReference>
<keyword evidence="9" id="KW-1185">Reference proteome</keyword>
<evidence type="ECO:0000256" key="5">
    <source>
        <dbReference type="ARBA" id="ARBA00023239"/>
    </source>
</evidence>
<protein>
    <recommendedName>
        <fullName evidence="7">Endolytic murein transglycosylase</fullName>
        <ecNumber evidence="7">4.2.2.29</ecNumber>
    </recommendedName>
    <alternativeName>
        <fullName evidence="7">Peptidoglycan lytic transglycosylase</fullName>
    </alternativeName>
    <alternativeName>
        <fullName evidence="7">Peptidoglycan polymerization terminase</fullName>
    </alternativeName>
</protein>
<dbReference type="Gene3D" id="3.30.160.60">
    <property type="entry name" value="Classic Zinc Finger"/>
    <property type="match status" value="1"/>
</dbReference>
<dbReference type="Pfam" id="PF02618">
    <property type="entry name" value="YceG"/>
    <property type="match status" value="1"/>
</dbReference>
<dbReference type="CDD" id="cd08010">
    <property type="entry name" value="MltG_like"/>
    <property type="match status" value="1"/>
</dbReference>
<dbReference type="RefSeq" id="WP_119034191.1">
    <property type="nucleotide sequence ID" value="NZ_QXDC01000002.1"/>
</dbReference>